<organism evidence="1 2">
    <name type="scientific">Massilia agilis</name>
    <dbReference type="NCBI Taxonomy" id="1811226"/>
    <lineage>
        <taxon>Bacteria</taxon>
        <taxon>Pseudomonadati</taxon>
        <taxon>Pseudomonadota</taxon>
        <taxon>Betaproteobacteria</taxon>
        <taxon>Burkholderiales</taxon>
        <taxon>Oxalobacteraceae</taxon>
        <taxon>Telluria group</taxon>
        <taxon>Massilia</taxon>
    </lineage>
</organism>
<dbReference type="Proteomes" id="UP001206126">
    <property type="component" value="Unassembled WGS sequence"/>
</dbReference>
<reference evidence="1 2" key="1">
    <citation type="submission" date="2022-08" db="EMBL/GenBank/DDBJ databases">
        <title>Reclassification of Massilia species as members of the genera Telluria, Duganella, Pseudoduganella, Mokoshia gen. nov. and Zemynaea gen. nov. using orthogonal and non-orthogonal genome-based approaches.</title>
        <authorList>
            <person name="Bowman J.P."/>
        </authorList>
    </citation>
    <scope>NUCLEOTIDE SEQUENCE [LARGE SCALE GENOMIC DNA]</scope>
    <source>
        <strain evidence="1 2">JCM 31605</strain>
    </source>
</reference>
<sequence length="131" mass="14558">MSKDPKDVVRRYVDAFNRGDLAALGALFTEDAQIQGVMGKGVFEKVSPIWRQLIEGYGMQLRIEEMIAEGNTVVARFTETGTFKAPAFGHEPTGKSYELVAMEWFEVSGEKITRRWGARDSAAQARQLGIA</sequence>
<evidence type="ECO:0000313" key="2">
    <source>
        <dbReference type="Proteomes" id="UP001206126"/>
    </source>
</evidence>
<protein>
    <submittedName>
        <fullName evidence="1">Ester cyclase</fullName>
    </submittedName>
</protein>
<dbReference type="InterPro" id="IPR009959">
    <property type="entry name" value="Cyclase_SnoaL-like"/>
</dbReference>
<dbReference type="RefSeq" id="WP_258820646.1">
    <property type="nucleotide sequence ID" value="NZ_JANUHB010000001.1"/>
</dbReference>
<dbReference type="Pfam" id="PF07366">
    <property type="entry name" value="SnoaL"/>
    <property type="match status" value="1"/>
</dbReference>
<dbReference type="InterPro" id="IPR032710">
    <property type="entry name" value="NTF2-like_dom_sf"/>
</dbReference>
<dbReference type="SUPFAM" id="SSF54427">
    <property type="entry name" value="NTF2-like"/>
    <property type="match status" value="1"/>
</dbReference>
<name>A0ABT2D6E0_9BURK</name>
<dbReference type="PANTHER" id="PTHR38436:SF1">
    <property type="entry name" value="ESTER CYCLASE"/>
    <property type="match status" value="1"/>
</dbReference>
<evidence type="ECO:0000313" key="1">
    <source>
        <dbReference type="EMBL" id="MCS0806876.1"/>
    </source>
</evidence>
<dbReference type="Gene3D" id="3.10.450.50">
    <property type="match status" value="1"/>
</dbReference>
<keyword evidence="2" id="KW-1185">Reference proteome</keyword>
<comment type="caution">
    <text evidence="1">The sequence shown here is derived from an EMBL/GenBank/DDBJ whole genome shotgun (WGS) entry which is preliminary data.</text>
</comment>
<proteinExistence type="predicted"/>
<gene>
    <name evidence="1" type="ORF">NX774_02965</name>
</gene>
<dbReference type="PANTHER" id="PTHR38436">
    <property type="entry name" value="POLYKETIDE CYCLASE SNOAL-LIKE DOMAIN"/>
    <property type="match status" value="1"/>
</dbReference>
<dbReference type="EMBL" id="JANUHB010000001">
    <property type="protein sequence ID" value="MCS0806876.1"/>
    <property type="molecule type" value="Genomic_DNA"/>
</dbReference>
<accession>A0ABT2D6E0</accession>